<comment type="caution">
    <text evidence="2">The sequence shown here is derived from an EMBL/GenBank/DDBJ whole genome shotgun (WGS) entry which is preliminary data.</text>
</comment>
<dbReference type="Proteomes" id="UP001215598">
    <property type="component" value="Unassembled WGS sequence"/>
</dbReference>
<accession>A0AAD7K196</accession>
<proteinExistence type="predicted"/>
<protein>
    <submittedName>
        <fullName evidence="2">Uncharacterized protein</fullName>
    </submittedName>
</protein>
<dbReference type="EMBL" id="JARKIB010000009">
    <property type="protein sequence ID" value="KAJ7776200.1"/>
    <property type="molecule type" value="Genomic_DNA"/>
</dbReference>
<feature type="region of interest" description="Disordered" evidence="1">
    <location>
        <begin position="80"/>
        <end position="118"/>
    </location>
</feature>
<name>A0AAD7K196_9AGAR</name>
<evidence type="ECO:0000256" key="1">
    <source>
        <dbReference type="SAM" id="MobiDB-lite"/>
    </source>
</evidence>
<reference evidence="2" key="1">
    <citation type="submission" date="2023-03" db="EMBL/GenBank/DDBJ databases">
        <title>Massive genome expansion in bonnet fungi (Mycena s.s.) driven by repeated elements and novel gene families across ecological guilds.</title>
        <authorList>
            <consortium name="Lawrence Berkeley National Laboratory"/>
            <person name="Harder C.B."/>
            <person name="Miyauchi S."/>
            <person name="Viragh M."/>
            <person name="Kuo A."/>
            <person name="Thoen E."/>
            <person name="Andreopoulos B."/>
            <person name="Lu D."/>
            <person name="Skrede I."/>
            <person name="Drula E."/>
            <person name="Henrissat B."/>
            <person name="Morin E."/>
            <person name="Kohler A."/>
            <person name="Barry K."/>
            <person name="LaButti K."/>
            <person name="Morin E."/>
            <person name="Salamov A."/>
            <person name="Lipzen A."/>
            <person name="Mereny Z."/>
            <person name="Hegedus B."/>
            <person name="Baldrian P."/>
            <person name="Stursova M."/>
            <person name="Weitz H."/>
            <person name="Taylor A."/>
            <person name="Grigoriev I.V."/>
            <person name="Nagy L.G."/>
            <person name="Martin F."/>
            <person name="Kauserud H."/>
        </authorList>
    </citation>
    <scope>NUCLEOTIDE SEQUENCE</scope>
    <source>
        <strain evidence="2">CBHHK182m</strain>
    </source>
</reference>
<organism evidence="2 3">
    <name type="scientific">Mycena metata</name>
    <dbReference type="NCBI Taxonomy" id="1033252"/>
    <lineage>
        <taxon>Eukaryota</taxon>
        <taxon>Fungi</taxon>
        <taxon>Dikarya</taxon>
        <taxon>Basidiomycota</taxon>
        <taxon>Agaricomycotina</taxon>
        <taxon>Agaricomycetes</taxon>
        <taxon>Agaricomycetidae</taxon>
        <taxon>Agaricales</taxon>
        <taxon>Marasmiineae</taxon>
        <taxon>Mycenaceae</taxon>
        <taxon>Mycena</taxon>
    </lineage>
</organism>
<dbReference type="AlphaFoldDB" id="A0AAD7K196"/>
<evidence type="ECO:0000313" key="2">
    <source>
        <dbReference type="EMBL" id="KAJ7776200.1"/>
    </source>
</evidence>
<feature type="compositionally biased region" description="Polar residues" evidence="1">
    <location>
        <begin position="109"/>
        <end position="118"/>
    </location>
</feature>
<sequence>MTQRSLSAKPPKKTRRKPSNDTSWHPPRSKRLPDIKNTKPLIISGTGLQLEIWLAAHGAVFRHPELREKERLRSLQRRAAIKAAKPRHEPPKYVSKTPSIDADLEERPASSSTQTRSESAFTFQDYRAADYFLLEEAQAHQRRRGESELPGVGSGRCSPTPDERLACAALTALAQHTGGSIRRVLGEQHHNVDPPHNANSVARSTFLDANQLEGSCLATEAQASWVSPFQDDFIESIFTDLPAGVAPLTAGQMESLRATGTIGLLTPVQSAQMRVAALNSREFTAPTADETAGWLYGGREANWSILDHTRGFEIVRWRTGILKAKRRARQDGEISNDMPQWIGLDDGLDPSAVEAPAGNVSVAQCP</sequence>
<gene>
    <name evidence="2" type="ORF">B0H16DRAFT_1712577</name>
</gene>
<feature type="region of interest" description="Disordered" evidence="1">
    <location>
        <begin position="1"/>
        <end position="38"/>
    </location>
</feature>
<keyword evidence="3" id="KW-1185">Reference proteome</keyword>
<evidence type="ECO:0000313" key="3">
    <source>
        <dbReference type="Proteomes" id="UP001215598"/>
    </source>
</evidence>